<dbReference type="EMBL" id="JANEYG010000048">
    <property type="protein sequence ID" value="KAJ8915870.1"/>
    <property type="molecule type" value="Genomic_DNA"/>
</dbReference>
<dbReference type="PANTHER" id="PTHR33327:SF3">
    <property type="entry name" value="RNA-DIRECTED DNA POLYMERASE"/>
    <property type="match status" value="1"/>
</dbReference>
<evidence type="ECO:0000313" key="3">
    <source>
        <dbReference type="Proteomes" id="UP001159042"/>
    </source>
</evidence>
<comment type="caution">
    <text evidence="2">The sequence shown here is derived from an EMBL/GenBank/DDBJ whole genome shotgun (WGS) entry which is preliminary data.</text>
</comment>
<keyword evidence="3" id="KW-1185">Reference proteome</keyword>
<sequence length="271" mass="30579">MWGTLELLYATIPDTGPEDANTPQQPSLHRVAVRVPPFWPEDREIWFAQIENQFVVAGVVIEDTKCSYVAGNIEARYAKEVRDIPMRPPQLGKYQTLKSELIKRLSSSQEEKTCRLLAHEVMGDSKSSQFLRHLQGLEECVVPDSFIRFLYLGRLPAIMQAILATQAKADLATVAELADTVEETTTKPYVAETMGPHNMLECKIMELTTRMQLKAGLKCHSEDHWLDVLPAVLLGIRTSWCEDLAATTAELVYQETLRLHGEFLISKRAPN</sequence>
<gene>
    <name evidence="2" type="ORF">NQ315_015481</name>
</gene>
<feature type="domain" description="DUF7041" evidence="1">
    <location>
        <begin position="35"/>
        <end position="117"/>
    </location>
</feature>
<name>A0AAV8VP17_9CUCU</name>
<dbReference type="InterPro" id="IPR055469">
    <property type="entry name" value="DUF7041"/>
</dbReference>
<accession>A0AAV8VP17</accession>
<dbReference type="PANTHER" id="PTHR33327">
    <property type="entry name" value="ENDONUCLEASE"/>
    <property type="match status" value="1"/>
</dbReference>
<dbReference type="AlphaFoldDB" id="A0AAV8VP17"/>
<dbReference type="Proteomes" id="UP001159042">
    <property type="component" value="Unassembled WGS sequence"/>
</dbReference>
<dbReference type="Pfam" id="PF23055">
    <property type="entry name" value="DUF7041"/>
    <property type="match status" value="1"/>
</dbReference>
<proteinExistence type="predicted"/>
<organism evidence="2 3">
    <name type="scientific">Exocentrus adspersus</name>
    <dbReference type="NCBI Taxonomy" id="1586481"/>
    <lineage>
        <taxon>Eukaryota</taxon>
        <taxon>Metazoa</taxon>
        <taxon>Ecdysozoa</taxon>
        <taxon>Arthropoda</taxon>
        <taxon>Hexapoda</taxon>
        <taxon>Insecta</taxon>
        <taxon>Pterygota</taxon>
        <taxon>Neoptera</taxon>
        <taxon>Endopterygota</taxon>
        <taxon>Coleoptera</taxon>
        <taxon>Polyphaga</taxon>
        <taxon>Cucujiformia</taxon>
        <taxon>Chrysomeloidea</taxon>
        <taxon>Cerambycidae</taxon>
        <taxon>Lamiinae</taxon>
        <taxon>Acanthocinini</taxon>
        <taxon>Exocentrus</taxon>
    </lineage>
</organism>
<reference evidence="2 3" key="1">
    <citation type="journal article" date="2023" name="Insect Mol. Biol.">
        <title>Genome sequencing provides insights into the evolution of gene families encoding plant cell wall-degrading enzymes in longhorned beetles.</title>
        <authorList>
            <person name="Shin N.R."/>
            <person name="Okamura Y."/>
            <person name="Kirsch R."/>
            <person name="Pauchet Y."/>
        </authorList>
    </citation>
    <scope>NUCLEOTIDE SEQUENCE [LARGE SCALE GENOMIC DNA]</scope>
    <source>
        <strain evidence="2">EAD_L_NR</strain>
    </source>
</reference>
<evidence type="ECO:0000259" key="1">
    <source>
        <dbReference type="Pfam" id="PF23055"/>
    </source>
</evidence>
<protein>
    <recommendedName>
        <fullName evidence="1">DUF7041 domain-containing protein</fullName>
    </recommendedName>
</protein>
<evidence type="ECO:0000313" key="2">
    <source>
        <dbReference type="EMBL" id="KAJ8915870.1"/>
    </source>
</evidence>